<evidence type="ECO:0000256" key="2">
    <source>
        <dbReference type="ARBA" id="ARBA00022419"/>
    </source>
</evidence>
<dbReference type="Pfam" id="PF00311">
    <property type="entry name" value="PEPcase"/>
    <property type="match status" value="1"/>
</dbReference>
<dbReference type="PROSITE" id="PS00393">
    <property type="entry name" value="PEPCASE_2"/>
    <property type="match status" value="1"/>
</dbReference>
<dbReference type="Gene3D" id="1.20.1440.90">
    <property type="entry name" value="Phosphoenolpyruvate/pyruvate domain"/>
    <property type="match status" value="1"/>
</dbReference>
<dbReference type="PANTHER" id="PTHR30523:SF32">
    <property type="entry name" value="PHOSPHOENOLPYRUVATE CARBOXYLASE"/>
    <property type="match status" value="1"/>
</dbReference>
<reference evidence="4" key="1">
    <citation type="submission" date="2023-06" db="EMBL/GenBank/DDBJ databases">
        <title>Genomic of Agaribacillus aureum.</title>
        <authorList>
            <person name="Wang G."/>
        </authorList>
    </citation>
    <scope>NUCLEOTIDE SEQUENCE</scope>
    <source>
        <strain evidence="4">BMA12</strain>
    </source>
</reference>
<feature type="active site" evidence="3">
    <location>
        <position position="581"/>
    </location>
</feature>
<evidence type="ECO:0000313" key="5">
    <source>
        <dbReference type="Proteomes" id="UP001172083"/>
    </source>
</evidence>
<sequence>MKRALQEVKNTLGKPYEDLEYLLLALRDVLIENGEKEIAERIPWINELEDLNDQTLTGKDLELYSIVFHLLNMVEINGAVQSRRRIENENLAGITGLWANNLQSLKDKGIGPEEIAEMLPSTRIEPVLTAHPTEAKRTTVLEHHRELYLLLVMRENVMYTVNEQQNIRHNVKQSLYRLWKTGEIFIEKPDVLSEVRNILHYLVNVFPEIIPVLDRRLLQAWKFVGFDVDILQKKYAFPTISFGNWVGGDRDGHPLVTPKVTSETLDQLRLNALVVVRRKLLSLVKHLSFVLELEEAPAQMKDRIKEMTEELGKRAEASVNRNKGEAFRQFVNLMMDKLPLDTMRGHATEMRDFEGAYVLAEELIADLKLLQTAVLDYGAKIIAYDEVNNAIRIAETFGFHLAKLDVRQNSDFHDQAIAQLMDAAGLGGKAWFEWDETQKLDFINKELKSNRPFANTKTKLESNAAAVIGAYRVVEKHIAKYGHQGIGSFIVSMTRSLSDLLLVYLLAREAGLTAQTEEGGVCVIPVVPLLETIDDLENGEGTVRQFLEHPFTQRSLKYIQDIRKLPALTQQVMVGYSDSNKDGGILASQWHLYKAQSRLSAMGSKLGVKIRFFHGKGGSISRGAGPTHYFIGALPAGGLNGDIRLTEQGETIAQKYANIVNAEYNLELLVSSTLSRTMIDQIAPKEDHPLSNILERLAISSKRYYEDLMKTEGFIEFYRQATPIDAIESSRIGSRPSRRSGAKTLQDLRAIPWVFSWGQARFNMTSWYGLGSALRDLKEQNKEDYLAFKKSTQEDPFVRYVLTNVDTSLAATDEKILTSYAALVKNDTIREKFLNLFLDELKRTREFFLDLLERPIEERRKQHYYSNMLRASLLNVLHKRQISLLKDWRETRESGNTEEIEKKLLHLLMSINAISGALRNTG</sequence>
<dbReference type="InterPro" id="IPR021135">
    <property type="entry name" value="PEP_COase"/>
</dbReference>
<organism evidence="4 5">
    <name type="scientific">Agaribacillus aureus</name>
    <dbReference type="NCBI Taxonomy" id="3051825"/>
    <lineage>
        <taxon>Bacteria</taxon>
        <taxon>Pseudomonadati</taxon>
        <taxon>Bacteroidota</taxon>
        <taxon>Cytophagia</taxon>
        <taxon>Cytophagales</taxon>
        <taxon>Splendidivirgaceae</taxon>
        <taxon>Agaribacillus</taxon>
    </lineage>
</organism>
<dbReference type="PRINTS" id="PR00150">
    <property type="entry name" value="PEPCARBXLASE"/>
</dbReference>
<evidence type="ECO:0000256" key="1">
    <source>
        <dbReference type="ARBA" id="ARBA00003670"/>
    </source>
</evidence>
<dbReference type="EMBL" id="JAUJEB010000005">
    <property type="protein sequence ID" value="MDN5214636.1"/>
    <property type="molecule type" value="Genomic_DNA"/>
</dbReference>
<protein>
    <recommendedName>
        <fullName evidence="2">Phosphoenolpyruvate carboxylase</fullName>
    </recommendedName>
</protein>
<dbReference type="SUPFAM" id="SSF51621">
    <property type="entry name" value="Phosphoenolpyruvate/pyruvate domain"/>
    <property type="match status" value="1"/>
</dbReference>
<accession>A0ABT8LBR1</accession>
<dbReference type="RefSeq" id="WP_346759975.1">
    <property type="nucleotide sequence ID" value="NZ_JAUJEB010000005.1"/>
</dbReference>
<keyword evidence="5" id="KW-1185">Reference proteome</keyword>
<dbReference type="InterPro" id="IPR033129">
    <property type="entry name" value="PEPCASE_His_AS"/>
</dbReference>
<dbReference type="PANTHER" id="PTHR30523">
    <property type="entry name" value="PHOSPHOENOLPYRUVATE CARBOXYLASE"/>
    <property type="match status" value="1"/>
</dbReference>
<dbReference type="Proteomes" id="UP001172083">
    <property type="component" value="Unassembled WGS sequence"/>
</dbReference>
<dbReference type="InterPro" id="IPR015813">
    <property type="entry name" value="Pyrv/PenolPyrv_kinase-like_dom"/>
</dbReference>
<name>A0ABT8LBR1_9BACT</name>
<keyword evidence="4" id="KW-0456">Lyase</keyword>
<proteinExistence type="predicted"/>
<evidence type="ECO:0000313" key="4">
    <source>
        <dbReference type="EMBL" id="MDN5214636.1"/>
    </source>
</evidence>
<dbReference type="GO" id="GO:0008964">
    <property type="term" value="F:phosphoenolpyruvate carboxylase activity"/>
    <property type="evidence" value="ECO:0007669"/>
    <property type="project" value="UniProtKB-EC"/>
</dbReference>
<gene>
    <name evidence="4" type="ORF">QQ020_21330</name>
</gene>
<evidence type="ECO:0000256" key="3">
    <source>
        <dbReference type="PROSITE-ProRule" id="PRU10112"/>
    </source>
</evidence>
<comment type="caution">
    <text evidence="4">The sequence shown here is derived from an EMBL/GenBank/DDBJ whole genome shotgun (WGS) entry which is preliminary data.</text>
</comment>
<comment type="function">
    <text evidence="1">Forms oxaloacetate, a four-carbon dicarboxylic acid source for the tricarboxylic acid cycle.</text>
</comment>